<keyword evidence="4" id="KW-1003">Cell membrane</keyword>
<keyword evidence="6 9" id="KW-1133">Transmembrane helix</keyword>
<dbReference type="AlphaFoldDB" id="A0A2C9D2X8"/>
<organism evidence="10 11">
    <name type="scientific">Hartmannibacter diazotrophicus</name>
    <dbReference type="NCBI Taxonomy" id="1482074"/>
    <lineage>
        <taxon>Bacteria</taxon>
        <taxon>Pseudomonadati</taxon>
        <taxon>Pseudomonadota</taxon>
        <taxon>Alphaproteobacteria</taxon>
        <taxon>Hyphomicrobiales</taxon>
        <taxon>Pleomorphomonadaceae</taxon>
        <taxon>Hartmannibacter</taxon>
    </lineage>
</organism>
<keyword evidence="7 9" id="KW-0472">Membrane</keyword>
<dbReference type="Pfam" id="PF01032">
    <property type="entry name" value="FecCD"/>
    <property type="match status" value="1"/>
</dbReference>
<dbReference type="FunFam" id="1.10.3470.10:FF:000001">
    <property type="entry name" value="Vitamin B12 ABC transporter permease BtuC"/>
    <property type="match status" value="1"/>
</dbReference>
<dbReference type="Proteomes" id="UP000223606">
    <property type="component" value="Chromosome 1"/>
</dbReference>
<comment type="subcellular location">
    <subcellularLocation>
        <location evidence="1">Cell membrane</location>
        <topology evidence="1">Multi-pass membrane protein</topology>
    </subcellularLocation>
</comment>
<evidence type="ECO:0000256" key="8">
    <source>
        <dbReference type="SAM" id="MobiDB-lite"/>
    </source>
</evidence>
<dbReference type="PANTHER" id="PTHR30472">
    <property type="entry name" value="FERRIC ENTEROBACTIN TRANSPORT SYSTEM PERMEASE PROTEIN"/>
    <property type="match status" value="1"/>
</dbReference>
<dbReference type="PANTHER" id="PTHR30472:SF25">
    <property type="entry name" value="ABC TRANSPORTER PERMEASE PROTEIN MJ0876-RELATED"/>
    <property type="match status" value="1"/>
</dbReference>
<keyword evidence="11" id="KW-1185">Reference proteome</keyword>
<dbReference type="SUPFAM" id="SSF81345">
    <property type="entry name" value="ABC transporter involved in vitamin B12 uptake, BtuC"/>
    <property type="match status" value="1"/>
</dbReference>
<proteinExistence type="inferred from homology"/>
<evidence type="ECO:0000256" key="5">
    <source>
        <dbReference type="ARBA" id="ARBA00022692"/>
    </source>
</evidence>
<feature type="transmembrane region" description="Helical" evidence="9">
    <location>
        <begin position="178"/>
        <end position="200"/>
    </location>
</feature>
<evidence type="ECO:0000256" key="4">
    <source>
        <dbReference type="ARBA" id="ARBA00022475"/>
    </source>
</evidence>
<feature type="region of interest" description="Disordered" evidence="8">
    <location>
        <begin position="1"/>
        <end position="20"/>
    </location>
</feature>
<feature type="transmembrane region" description="Helical" evidence="9">
    <location>
        <begin position="81"/>
        <end position="101"/>
    </location>
</feature>
<dbReference type="Gene3D" id="1.10.3470.10">
    <property type="entry name" value="ABC transporter involved in vitamin B12 uptake, BtuC"/>
    <property type="match status" value="1"/>
</dbReference>
<reference evidence="11" key="1">
    <citation type="submission" date="2017-09" db="EMBL/GenBank/DDBJ databases">
        <title>Genome sequence of Nannocystis excedens DSM 71.</title>
        <authorList>
            <person name="Blom J."/>
        </authorList>
    </citation>
    <scope>NUCLEOTIDE SEQUENCE [LARGE SCALE GENOMIC DNA]</scope>
    <source>
        <strain evidence="11">type strain: E19</strain>
    </source>
</reference>
<feature type="transmembrane region" description="Helical" evidence="9">
    <location>
        <begin position="113"/>
        <end position="132"/>
    </location>
</feature>
<keyword evidence="3" id="KW-0813">Transport</keyword>
<accession>A0A2C9D2X8</accession>
<dbReference type="GO" id="GO:0033214">
    <property type="term" value="P:siderophore-iron import into cell"/>
    <property type="evidence" value="ECO:0007669"/>
    <property type="project" value="TreeGrafter"/>
</dbReference>
<dbReference type="InterPro" id="IPR000522">
    <property type="entry name" value="ABC_transptr_permease_BtuC"/>
</dbReference>
<name>A0A2C9D2X8_9HYPH</name>
<feature type="transmembrane region" description="Helical" evidence="9">
    <location>
        <begin position="221"/>
        <end position="242"/>
    </location>
</feature>
<gene>
    <name evidence="10" type="primary">btuC</name>
    <name evidence="10" type="ORF">HDIA_1042</name>
</gene>
<feature type="transmembrane region" description="Helical" evidence="9">
    <location>
        <begin position="338"/>
        <end position="356"/>
    </location>
</feature>
<protein>
    <submittedName>
        <fullName evidence="10">Vitamin B12 import system permease protein BtuC</fullName>
    </submittedName>
</protein>
<comment type="similarity">
    <text evidence="2">Belongs to the binding-protein-dependent transport system permease family. FecCD subfamily.</text>
</comment>
<evidence type="ECO:0000256" key="7">
    <source>
        <dbReference type="ARBA" id="ARBA00023136"/>
    </source>
</evidence>
<feature type="transmembrane region" description="Helical" evidence="9">
    <location>
        <begin position="268"/>
        <end position="297"/>
    </location>
</feature>
<evidence type="ECO:0000313" key="11">
    <source>
        <dbReference type="Proteomes" id="UP000223606"/>
    </source>
</evidence>
<evidence type="ECO:0000256" key="9">
    <source>
        <dbReference type="SAM" id="Phobius"/>
    </source>
</evidence>
<feature type="transmembrane region" description="Helical" evidence="9">
    <location>
        <begin position="28"/>
        <end position="46"/>
    </location>
</feature>
<feature type="transmembrane region" description="Helical" evidence="9">
    <location>
        <begin position="139"/>
        <end position="166"/>
    </location>
</feature>
<evidence type="ECO:0000256" key="6">
    <source>
        <dbReference type="ARBA" id="ARBA00022989"/>
    </source>
</evidence>
<sequence>MSSAASLKGPAGLMASHPTSQRRRNARLAILASALLLIGAAFMAVVTGPSNIPAGTILAALSGGADTLSARDAIILYDVRLPRAALGALVGAALAVTGAMLQGLFRNPLADPGIVGVSSGAAVAAVAAIVLGEGPLVGLALLLGHSFLPLMAFAGALLTTSLLYLLATRAGRTSIATLLLAGLAIAAIGNAVTGLVIFMADDQQLRDITFWTLGSLGGATWDRVSAILPFIAFLIATLPFVARGLDALALGESEAMHLGIGVETLKRVVILAVAAACGAAVAVSGIIGFVGIVVPHLLRLVMGPSNGPLLAASAFGGAALLIAADTVCRTIAAPAELPIGIVTALIGAPVFMSLLLRRRRLADT</sequence>
<keyword evidence="5 9" id="KW-0812">Transmembrane</keyword>
<evidence type="ECO:0000256" key="3">
    <source>
        <dbReference type="ARBA" id="ARBA00022448"/>
    </source>
</evidence>
<dbReference type="GO" id="GO:0022857">
    <property type="term" value="F:transmembrane transporter activity"/>
    <property type="evidence" value="ECO:0007669"/>
    <property type="project" value="InterPro"/>
</dbReference>
<dbReference type="InterPro" id="IPR037294">
    <property type="entry name" value="ABC_BtuC-like"/>
</dbReference>
<evidence type="ECO:0000256" key="2">
    <source>
        <dbReference type="ARBA" id="ARBA00007935"/>
    </source>
</evidence>
<dbReference type="KEGG" id="hdi:HDIA_1042"/>
<feature type="transmembrane region" description="Helical" evidence="9">
    <location>
        <begin position="309"/>
        <end position="332"/>
    </location>
</feature>
<dbReference type="CDD" id="cd06550">
    <property type="entry name" value="TM_ABC_iron-siderophores_like"/>
    <property type="match status" value="1"/>
</dbReference>
<evidence type="ECO:0000256" key="1">
    <source>
        <dbReference type="ARBA" id="ARBA00004651"/>
    </source>
</evidence>
<evidence type="ECO:0000313" key="10">
    <source>
        <dbReference type="EMBL" id="SON54583.1"/>
    </source>
</evidence>
<dbReference type="EMBL" id="LT960614">
    <property type="protein sequence ID" value="SON54583.1"/>
    <property type="molecule type" value="Genomic_DNA"/>
</dbReference>
<dbReference type="GO" id="GO:0005886">
    <property type="term" value="C:plasma membrane"/>
    <property type="evidence" value="ECO:0007669"/>
    <property type="project" value="UniProtKB-SubCell"/>
</dbReference>